<proteinExistence type="predicted"/>
<name>A0ABY9MSV1_9GAMM</name>
<accession>A0ABY9MSV1</accession>
<evidence type="ECO:0000256" key="1">
    <source>
        <dbReference type="SAM" id="MobiDB-lite"/>
    </source>
</evidence>
<reference evidence="2 3" key="1">
    <citation type="submission" date="2023-08" db="EMBL/GenBank/DDBJ databases">
        <title>New molecular markers tilS and rpoB for phylogenetic and monitoring studies of the genus Thiothrix biodiversity.</title>
        <authorList>
            <person name="Ravin N.V."/>
            <person name="Smolyakov D."/>
            <person name="Markov N.D."/>
            <person name="Beletsky A.V."/>
            <person name="Mardanov A.V."/>
            <person name="Rudenko T.S."/>
            <person name="Grabovich M.Y."/>
        </authorList>
    </citation>
    <scope>NUCLEOTIDE SEQUENCE [LARGE SCALE GENOMIC DNA]</scope>
    <source>
        <strain evidence="2 3">MK1</strain>
    </source>
</reference>
<dbReference type="Proteomes" id="UP001236657">
    <property type="component" value="Chromosome"/>
</dbReference>
<gene>
    <name evidence="2" type="ORF">RCF98_02560</name>
</gene>
<feature type="compositionally biased region" description="Pro residues" evidence="1">
    <location>
        <begin position="24"/>
        <end position="41"/>
    </location>
</feature>
<evidence type="ECO:0000313" key="3">
    <source>
        <dbReference type="Proteomes" id="UP001236657"/>
    </source>
</evidence>
<sequence>MKKPTDREESRKMRAYRLLYGKPDQPPPKPAQPTETPPPHPVTRVFAENDLSANSPKPENSANGRVSSN</sequence>
<feature type="region of interest" description="Disordered" evidence="1">
    <location>
        <begin position="18"/>
        <end position="69"/>
    </location>
</feature>
<organism evidence="2 3">
    <name type="scientific">Thiothrix lacustris</name>
    <dbReference type="NCBI Taxonomy" id="525917"/>
    <lineage>
        <taxon>Bacteria</taxon>
        <taxon>Pseudomonadati</taxon>
        <taxon>Pseudomonadota</taxon>
        <taxon>Gammaproteobacteria</taxon>
        <taxon>Thiotrichales</taxon>
        <taxon>Thiotrichaceae</taxon>
        <taxon>Thiothrix</taxon>
    </lineage>
</organism>
<protein>
    <submittedName>
        <fullName evidence="2">Uncharacterized protein</fullName>
    </submittedName>
</protein>
<dbReference type="RefSeq" id="WP_308895977.1">
    <property type="nucleotide sequence ID" value="NZ_CP133218.1"/>
</dbReference>
<keyword evidence="3" id="KW-1185">Reference proteome</keyword>
<evidence type="ECO:0000313" key="2">
    <source>
        <dbReference type="EMBL" id="WML91245.1"/>
    </source>
</evidence>
<feature type="compositionally biased region" description="Polar residues" evidence="1">
    <location>
        <begin position="51"/>
        <end position="69"/>
    </location>
</feature>
<dbReference type="EMBL" id="CP133218">
    <property type="protein sequence ID" value="WML91245.1"/>
    <property type="molecule type" value="Genomic_DNA"/>
</dbReference>